<name>A0A830D1G5_9LAMI</name>
<evidence type="ECO:0000313" key="1">
    <source>
        <dbReference type="EMBL" id="GFQ05991.1"/>
    </source>
</evidence>
<dbReference type="Gene3D" id="3.80.10.10">
    <property type="entry name" value="Ribonuclease Inhibitor"/>
    <property type="match status" value="1"/>
</dbReference>
<organism evidence="1 2">
    <name type="scientific">Phtheirospermum japonicum</name>
    <dbReference type="NCBI Taxonomy" id="374723"/>
    <lineage>
        <taxon>Eukaryota</taxon>
        <taxon>Viridiplantae</taxon>
        <taxon>Streptophyta</taxon>
        <taxon>Embryophyta</taxon>
        <taxon>Tracheophyta</taxon>
        <taxon>Spermatophyta</taxon>
        <taxon>Magnoliopsida</taxon>
        <taxon>eudicotyledons</taxon>
        <taxon>Gunneridae</taxon>
        <taxon>Pentapetalae</taxon>
        <taxon>asterids</taxon>
        <taxon>lamiids</taxon>
        <taxon>Lamiales</taxon>
        <taxon>Orobanchaceae</taxon>
        <taxon>Orobanchaceae incertae sedis</taxon>
        <taxon>Phtheirospermum</taxon>
    </lineage>
</organism>
<dbReference type="EMBL" id="BMAC01001141">
    <property type="protein sequence ID" value="GFQ05991.1"/>
    <property type="molecule type" value="Genomic_DNA"/>
</dbReference>
<proteinExistence type="predicted"/>
<dbReference type="PANTHER" id="PTHR15140">
    <property type="entry name" value="TUBULIN-SPECIFIC CHAPERONE E"/>
    <property type="match status" value="1"/>
</dbReference>
<protein>
    <submittedName>
        <fullName evidence="1">Late blight resistance protein r1-a</fullName>
    </submittedName>
</protein>
<dbReference type="OrthoDB" id="913621at2759"/>
<keyword evidence="2" id="KW-1185">Reference proteome</keyword>
<dbReference type="PANTHER" id="PTHR15140:SF33">
    <property type="entry name" value="LATE BLIGHT RESISTANCE PROTEIN HOMOLOG R1A-3 ISOFORM X1"/>
    <property type="match status" value="1"/>
</dbReference>
<accession>A0A830D1G5</accession>
<dbReference type="InterPro" id="IPR032675">
    <property type="entry name" value="LRR_dom_sf"/>
</dbReference>
<dbReference type="Proteomes" id="UP000653305">
    <property type="component" value="Unassembled WGS sequence"/>
</dbReference>
<sequence>MHNLKFPSSLKKLILEGSRLQWEDMTMIGSLPYLEVLKLEFGSVNGPEWKPVEGEFIRLKMLKIHCVDLIYWNADNFHFPVLEELVLGSMSELEEIPLGIGEIPTLKLICLYYCSESSVISAMRIVEEQESLGNEGLRVLVEFWDEGKLESFWAKVEPESFRSDNFQVRATL</sequence>
<dbReference type="SUPFAM" id="SSF52047">
    <property type="entry name" value="RNI-like"/>
    <property type="match status" value="1"/>
</dbReference>
<reference evidence="1" key="1">
    <citation type="submission" date="2020-07" db="EMBL/GenBank/DDBJ databases">
        <title>Ethylene signaling mediates host invasion by parasitic plants.</title>
        <authorList>
            <person name="Yoshida S."/>
        </authorList>
    </citation>
    <scope>NUCLEOTIDE SEQUENCE</scope>
    <source>
        <strain evidence="1">Okayama</strain>
    </source>
</reference>
<dbReference type="AlphaFoldDB" id="A0A830D1G5"/>
<gene>
    <name evidence="1" type="ORF">PHJA_002743100</name>
</gene>
<evidence type="ECO:0000313" key="2">
    <source>
        <dbReference type="Proteomes" id="UP000653305"/>
    </source>
</evidence>
<comment type="caution">
    <text evidence="1">The sequence shown here is derived from an EMBL/GenBank/DDBJ whole genome shotgun (WGS) entry which is preliminary data.</text>
</comment>